<evidence type="ECO:0000256" key="1">
    <source>
        <dbReference type="SAM" id="Coils"/>
    </source>
</evidence>
<evidence type="ECO:0008006" key="5">
    <source>
        <dbReference type="Google" id="ProtNLM"/>
    </source>
</evidence>
<keyword evidence="1" id="KW-0175">Coiled coil</keyword>
<dbReference type="AlphaFoldDB" id="A0A0B4CWA0"/>
<feature type="compositionally biased region" description="Low complexity" evidence="2">
    <location>
        <begin position="122"/>
        <end position="152"/>
    </location>
</feature>
<dbReference type="EMBL" id="JWTB01000032">
    <property type="protein sequence ID" value="KIC65459.1"/>
    <property type="molecule type" value="Genomic_DNA"/>
</dbReference>
<evidence type="ECO:0000313" key="3">
    <source>
        <dbReference type="EMBL" id="KIC65459.1"/>
    </source>
</evidence>
<protein>
    <recommendedName>
        <fullName evidence="5">Mucin</fullName>
    </recommendedName>
</protein>
<accession>A0A0B4CWA0</accession>
<evidence type="ECO:0000256" key="2">
    <source>
        <dbReference type="SAM" id="MobiDB-lite"/>
    </source>
</evidence>
<proteinExistence type="predicted"/>
<name>A0A0B4CWA0_PSEPS</name>
<comment type="caution">
    <text evidence="3">The sequence shown here is derived from an EMBL/GenBank/DDBJ whole genome shotgun (WGS) entry which is preliminary data.</text>
</comment>
<sequence length="190" mass="18450">MSATAHPTAGPRRGVRGVVILCCALLAGLLVAGAAGFRPGVSEESVLRGFQVRVLSISQAAAENRMDGALAALQALEKDLNEAAAAGRLSAARYRGIETALAAVRADIATQVAAAAPAAPTATAPNAAGAAPALAETAGTNPAPAAPEVPAAAPEPAPAPQGPGSQAQDGSQGQDVAKEAKGKGKGQGKP</sequence>
<feature type="coiled-coil region" evidence="1">
    <location>
        <begin position="59"/>
        <end position="86"/>
    </location>
</feature>
<gene>
    <name evidence="3" type="ORF">RM50_16405</name>
</gene>
<feature type="region of interest" description="Disordered" evidence="2">
    <location>
        <begin position="122"/>
        <end position="190"/>
    </location>
</feature>
<evidence type="ECO:0000313" key="4">
    <source>
        <dbReference type="Proteomes" id="UP000031196"/>
    </source>
</evidence>
<organism evidence="3 4">
    <name type="scientific">Pseudarthrobacter phenanthrenivorans</name>
    <name type="common">Arthrobacter phenanthrenivorans</name>
    <dbReference type="NCBI Taxonomy" id="361575"/>
    <lineage>
        <taxon>Bacteria</taxon>
        <taxon>Bacillati</taxon>
        <taxon>Actinomycetota</taxon>
        <taxon>Actinomycetes</taxon>
        <taxon>Micrococcales</taxon>
        <taxon>Micrococcaceae</taxon>
        <taxon>Pseudarthrobacter</taxon>
    </lineage>
</organism>
<feature type="compositionally biased region" description="Low complexity" evidence="2">
    <location>
        <begin position="162"/>
        <end position="175"/>
    </location>
</feature>
<reference evidence="3 4" key="1">
    <citation type="submission" date="2014-12" db="EMBL/GenBank/DDBJ databases">
        <title>Genome sequencing of Arthrobacter phenanthrenivorans SWC37.</title>
        <authorList>
            <person name="Tan P.W."/>
            <person name="Chan K.-G."/>
        </authorList>
    </citation>
    <scope>NUCLEOTIDE SEQUENCE [LARGE SCALE GENOMIC DNA]</scope>
    <source>
        <strain evidence="3 4">SWC37</strain>
    </source>
</reference>
<dbReference type="Proteomes" id="UP000031196">
    <property type="component" value="Unassembled WGS sequence"/>
</dbReference>